<dbReference type="InParanoid" id="W5MHB5"/>
<comment type="subcellular location">
    <subcellularLocation>
        <location evidence="1">Membrane</location>
        <topology evidence="1">Single-pass membrane protein</topology>
    </subcellularLocation>
</comment>
<accession>W5MHB5</accession>
<dbReference type="GO" id="GO:0016020">
    <property type="term" value="C:membrane"/>
    <property type="evidence" value="ECO:0007669"/>
    <property type="project" value="UniProtKB-SubCell"/>
</dbReference>
<dbReference type="GeneTree" id="ENSGT00940000164175"/>
<keyword evidence="5" id="KW-0862">Zinc</keyword>
<dbReference type="SMART" id="SM01328">
    <property type="entry name" value="zf-3CxxC"/>
    <property type="match status" value="1"/>
</dbReference>
<feature type="domain" description="3CxxC-type" evidence="9">
    <location>
        <begin position="57"/>
        <end position="171"/>
    </location>
</feature>
<evidence type="ECO:0000256" key="1">
    <source>
        <dbReference type="ARBA" id="ARBA00004167"/>
    </source>
</evidence>
<reference evidence="10" key="3">
    <citation type="submission" date="2025-09" db="UniProtKB">
        <authorList>
            <consortium name="Ensembl"/>
        </authorList>
    </citation>
    <scope>IDENTIFICATION</scope>
</reference>
<sequence>SDPPSDWSPSLWMETFQDLVDQELDYNDSWSFQFNYGLQQQLSKEERRRGWKVYCPCAHGQFECSECSRTWPSARVVLLFHYRLRGGGDHRGTVVMRPFGQACNRWHGNYMLPGFSAGEVEETLLQLLGKIKKNCYGDDSDDEDEDGGSAGSDAVRTRPHQKSLCEACSQGICCLDDD</sequence>
<reference evidence="10" key="2">
    <citation type="submission" date="2025-08" db="UniProtKB">
        <authorList>
            <consortium name="Ensembl"/>
        </authorList>
    </citation>
    <scope>IDENTIFICATION</scope>
</reference>
<evidence type="ECO:0000259" key="9">
    <source>
        <dbReference type="SMART" id="SM01328"/>
    </source>
</evidence>
<dbReference type="PANTHER" id="PTHR14402:SF20">
    <property type="entry name" value="RECEPTOR-TRANSPORTING PROTEIN 2"/>
    <property type="match status" value="1"/>
</dbReference>
<dbReference type="STRING" id="7918.ENSLOCP00000007774"/>
<evidence type="ECO:0000256" key="5">
    <source>
        <dbReference type="ARBA" id="ARBA00022833"/>
    </source>
</evidence>
<dbReference type="GO" id="GO:0006612">
    <property type="term" value="P:protein targeting to membrane"/>
    <property type="evidence" value="ECO:0000318"/>
    <property type="project" value="GO_Central"/>
</dbReference>
<dbReference type="GO" id="GO:0051205">
    <property type="term" value="P:protein insertion into membrane"/>
    <property type="evidence" value="ECO:0000318"/>
    <property type="project" value="GO_Central"/>
</dbReference>
<dbReference type="AlphaFoldDB" id="W5MHB5"/>
<keyword evidence="2" id="KW-0812">Transmembrane</keyword>
<evidence type="ECO:0000313" key="11">
    <source>
        <dbReference type="Proteomes" id="UP000018468"/>
    </source>
</evidence>
<protein>
    <submittedName>
        <fullName evidence="10">Receptor-transporting protein 4-like</fullName>
    </submittedName>
</protein>
<proteinExistence type="predicted"/>
<dbReference type="Proteomes" id="UP000018468">
    <property type="component" value="Linkage group LG26"/>
</dbReference>
<organism evidence="10 11">
    <name type="scientific">Lepisosteus oculatus</name>
    <name type="common">Spotted gar</name>
    <dbReference type="NCBI Taxonomy" id="7918"/>
    <lineage>
        <taxon>Eukaryota</taxon>
        <taxon>Metazoa</taxon>
        <taxon>Chordata</taxon>
        <taxon>Craniata</taxon>
        <taxon>Vertebrata</taxon>
        <taxon>Euteleostomi</taxon>
        <taxon>Actinopterygii</taxon>
        <taxon>Neopterygii</taxon>
        <taxon>Holostei</taxon>
        <taxon>Semionotiformes</taxon>
        <taxon>Lepisosteidae</taxon>
        <taxon>Lepisosteus</taxon>
    </lineage>
</organism>
<feature type="region of interest" description="Disordered" evidence="8">
    <location>
        <begin position="139"/>
        <end position="160"/>
    </location>
</feature>
<dbReference type="Ensembl" id="ENSLOCT00000007783.1">
    <property type="protein sequence ID" value="ENSLOCP00000007774.1"/>
    <property type="gene ID" value="ENSLOCG00000006437.1"/>
</dbReference>
<evidence type="ECO:0000256" key="2">
    <source>
        <dbReference type="ARBA" id="ARBA00022692"/>
    </source>
</evidence>
<keyword evidence="11" id="KW-1185">Reference proteome</keyword>
<keyword evidence="4" id="KW-0863">Zinc-finger</keyword>
<keyword evidence="7" id="KW-0472">Membrane</keyword>
<evidence type="ECO:0000256" key="8">
    <source>
        <dbReference type="SAM" id="MobiDB-lite"/>
    </source>
</evidence>
<dbReference type="eggNOG" id="ENOG502S085">
    <property type="taxonomic scope" value="Eukaryota"/>
</dbReference>
<keyword evidence="3" id="KW-0479">Metal-binding</keyword>
<dbReference type="GO" id="GO:0008270">
    <property type="term" value="F:zinc ion binding"/>
    <property type="evidence" value="ECO:0007669"/>
    <property type="project" value="UniProtKB-KW"/>
</dbReference>
<dbReference type="HOGENOM" id="CLU_045693_1_0_1"/>
<dbReference type="EMBL" id="AHAT01018387">
    <property type="status" value="NOT_ANNOTATED_CDS"/>
    <property type="molecule type" value="Genomic_DNA"/>
</dbReference>
<name>W5MHB5_LEPOC</name>
<dbReference type="OMA" id="SINMDTE"/>
<dbReference type="InterPro" id="IPR027377">
    <property type="entry name" value="ZAR1/RTP1-5-like_Znf-3CxxC"/>
</dbReference>
<evidence type="ECO:0000256" key="4">
    <source>
        <dbReference type="ARBA" id="ARBA00022771"/>
    </source>
</evidence>
<reference evidence="11" key="1">
    <citation type="submission" date="2011-12" db="EMBL/GenBank/DDBJ databases">
        <title>The Draft Genome of Lepisosteus oculatus.</title>
        <authorList>
            <consortium name="The Broad Institute Genome Assembly &amp; Analysis Group"/>
            <consortium name="Computational R&amp;D Group"/>
            <consortium name="and Sequencing Platform"/>
            <person name="Di Palma F."/>
            <person name="Alfoldi J."/>
            <person name="Johnson J."/>
            <person name="Berlin A."/>
            <person name="Gnerre S."/>
            <person name="Jaffe D."/>
            <person name="MacCallum I."/>
            <person name="Young S."/>
            <person name="Walker B.J."/>
            <person name="Lander E.S."/>
            <person name="Lindblad-Toh K."/>
        </authorList>
    </citation>
    <scope>NUCLEOTIDE SEQUENCE [LARGE SCALE GENOMIC DNA]</scope>
</reference>
<dbReference type="PANTHER" id="PTHR14402">
    <property type="entry name" value="RECEPTOR TRANSPORTING PROTEIN"/>
    <property type="match status" value="1"/>
</dbReference>
<evidence type="ECO:0000256" key="7">
    <source>
        <dbReference type="ARBA" id="ARBA00023136"/>
    </source>
</evidence>
<dbReference type="InterPro" id="IPR026096">
    <property type="entry name" value="R-trans_p"/>
</dbReference>
<dbReference type="GO" id="GO:0031849">
    <property type="term" value="F:olfactory receptor binding"/>
    <property type="evidence" value="ECO:0000318"/>
    <property type="project" value="GO_Central"/>
</dbReference>
<evidence type="ECO:0000256" key="6">
    <source>
        <dbReference type="ARBA" id="ARBA00022989"/>
    </source>
</evidence>
<dbReference type="Pfam" id="PF13695">
    <property type="entry name" value="Zn_ribbon_3CxxC"/>
    <property type="match status" value="1"/>
</dbReference>
<keyword evidence="6" id="KW-1133">Transmembrane helix</keyword>
<evidence type="ECO:0000256" key="3">
    <source>
        <dbReference type="ARBA" id="ARBA00022723"/>
    </source>
</evidence>
<dbReference type="Bgee" id="ENSLOCG00000006437">
    <property type="expression patterns" value="Expressed in heart and 11 other cell types or tissues"/>
</dbReference>
<evidence type="ECO:0000313" key="10">
    <source>
        <dbReference type="Ensembl" id="ENSLOCP00000007774.1"/>
    </source>
</evidence>